<gene>
    <name evidence="1" type="ORF">A2V80_00570</name>
</gene>
<name>A0A1F7X818_9BACT</name>
<evidence type="ECO:0000313" key="1">
    <source>
        <dbReference type="EMBL" id="OGM11180.1"/>
    </source>
</evidence>
<sequence>MKELPTPRGEPWYIEGKKPSRRLYIEIGKMENYFNLGKLRTISPIKTNWDIDSFDIKPHVLRLHPIKDRSYPLGWDVQFSMDDNGYLSKQKQVWTIKLFYPSNYPYQAPVRSLLDDKGHVLYGDKNEGTISIEGMNYLRACLFTSRKHNPGTDHAAVYAARSILWLRSCLYSKKKGVLMPDYV</sequence>
<evidence type="ECO:0000313" key="2">
    <source>
        <dbReference type="Proteomes" id="UP000179013"/>
    </source>
</evidence>
<organism evidence="1 2">
    <name type="scientific">Candidatus Woesebacteria bacterium RBG_16_39_8b</name>
    <dbReference type="NCBI Taxonomy" id="1802482"/>
    <lineage>
        <taxon>Bacteria</taxon>
        <taxon>Candidatus Woeseibacteriota</taxon>
    </lineage>
</organism>
<dbReference type="AlphaFoldDB" id="A0A1F7X818"/>
<accession>A0A1F7X818</accession>
<protein>
    <submittedName>
        <fullName evidence="1">Uncharacterized protein</fullName>
    </submittedName>
</protein>
<comment type="caution">
    <text evidence="1">The sequence shown here is derived from an EMBL/GenBank/DDBJ whole genome shotgun (WGS) entry which is preliminary data.</text>
</comment>
<dbReference type="EMBL" id="MGFU01000065">
    <property type="protein sequence ID" value="OGM11180.1"/>
    <property type="molecule type" value="Genomic_DNA"/>
</dbReference>
<reference evidence="1 2" key="1">
    <citation type="journal article" date="2016" name="Nat. Commun.">
        <title>Thousands of microbial genomes shed light on interconnected biogeochemical processes in an aquifer system.</title>
        <authorList>
            <person name="Anantharaman K."/>
            <person name="Brown C.T."/>
            <person name="Hug L.A."/>
            <person name="Sharon I."/>
            <person name="Castelle C.J."/>
            <person name="Probst A.J."/>
            <person name="Thomas B.C."/>
            <person name="Singh A."/>
            <person name="Wilkins M.J."/>
            <person name="Karaoz U."/>
            <person name="Brodie E.L."/>
            <person name="Williams K.H."/>
            <person name="Hubbard S.S."/>
            <person name="Banfield J.F."/>
        </authorList>
    </citation>
    <scope>NUCLEOTIDE SEQUENCE [LARGE SCALE GENOMIC DNA]</scope>
</reference>
<dbReference type="Proteomes" id="UP000179013">
    <property type="component" value="Unassembled WGS sequence"/>
</dbReference>
<proteinExistence type="predicted"/>